<dbReference type="SUPFAM" id="SSF109854">
    <property type="entry name" value="DinB/YfiT-like putative metalloenzymes"/>
    <property type="match status" value="1"/>
</dbReference>
<sequence>MNYRGMLADERRELVELLHGLTEQEWEAPSLCAGWRVRDVIGHLLTDTLGPLQYAAAAARHRGSVDRINNALSMSFAHLPTAELVRRFEHESGRLSRFSPRLMLSDLLVHQQDIRRPLGRPRAIPADRLIAVLSYPDPFAFPGKRTRGLRFVATDVDWTWGDGPEVRGPGEAIALAVVGRDVVLDELTGGGVPELRSRCAPSGE</sequence>
<dbReference type="RefSeq" id="WP_022566582.1">
    <property type="nucleotide sequence ID" value="NZ_BAFO02000026.1"/>
</dbReference>
<dbReference type="NCBIfam" id="TIGR03083">
    <property type="entry name" value="maleylpyruvate isomerase family mycothiol-dependent enzyme"/>
    <property type="match status" value="1"/>
</dbReference>
<dbReference type="Gene3D" id="1.20.120.450">
    <property type="entry name" value="dinb family like domain"/>
    <property type="match status" value="1"/>
</dbReference>
<evidence type="ECO:0000313" key="3">
    <source>
        <dbReference type="Proteomes" id="UP000017048"/>
    </source>
</evidence>
<keyword evidence="3" id="KW-1185">Reference proteome</keyword>
<dbReference type="GO" id="GO:0046872">
    <property type="term" value="F:metal ion binding"/>
    <property type="evidence" value="ECO:0007669"/>
    <property type="project" value="InterPro"/>
</dbReference>
<proteinExistence type="predicted"/>
<evidence type="ECO:0000313" key="2">
    <source>
        <dbReference type="EMBL" id="GAD85067.1"/>
    </source>
</evidence>
<dbReference type="InterPro" id="IPR017517">
    <property type="entry name" value="Maleyloyr_isom"/>
</dbReference>
<dbReference type="AlphaFoldDB" id="U5E5K6"/>
<evidence type="ECO:0000259" key="1">
    <source>
        <dbReference type="Pfam" id="PF11716"/>
    </source>
</evidence>
<organism evidence="2 3">
    <name type="scientific">Nocardia asteroides NBRC 15531</name>
    <dbReference type="NCBI Taxonomy" id="1110697"/>
    <lineage>
        <taxon>Bacteria</taxon>
        <taxon>Bacillati</taxon>
        <taxon>Actinomycetota</taxon>
        <taxon>Actinomycetes</taxon>
        <taxon>Mycobacteriales</taxon>
        <taxon>Nocardiaceae</taxon>
        <taxon>Nocardia</taxon>
    </lineage>
</organism>
<dbReference type="EMBL" id="BAFO02000026">
    <property type="protein sequence ID" value="GAD85067.1"/>
    <property type="molecule type" value="Genomic_DNA"/>
</dbReference>
<dbReference type="InterPro" id="IPR024344">
    <property type="entry name" value="MDMPI_metal-binding"/>
</dbReference>
<gene>
    <name evidence="2" type="ORF">NCAST_26_00450</name>
</gene>
<name>U5E5K6_NOCAS</name>
<dbReference type="Proteomes" id="UP000017048">
    <property type="component" value="Unassembled WGS sequence"/>
</dbReference>
<dbReference type="OrthoDB" id="5178565at2"/>
<dbReference type="GeneID" id="91516446"/>
<dbReference type="Pfam" id="PF11716">
    <property type="entry name" value="MDMPI_N"/>
    <property type="match status" value="1"/>
</dbReference>
<comment type="caution">
    <text evidence="2">The sequence shown here is derived from an EMBL/GenBank/DDBJ whole genome shotgun (WGS) entry which is preliminary data.</text>
</comment>
<dbReference type="STRING" id="1824.SAMN05444423_11046"/>
<dbReference type="InterPro" id="IPR034660">
    <property type="entry name" value="DinB/YfiT-like"/>
</dbReference>
<reference evidence="2 3" key="1">
    <citation type="journal article" date="2014" name="BMC Genomics">
        <title>Genome based analysis of type-I polyketide synthase and nonribosomal peptide synthetase gene clusters in seven strains of five representative Nocardia species.</title>
        <authorList>
            <person name="Komaki H."/>
            <person name="Ichikawa N."/>
            <person name="Hosoyama A."/>
            <person name="Takahashi-Nakaguchi A."/>
            <person name="Matsuzawa T."/>
            <person name="Suzuki K."/>
            <person name="Fujita N."/>
            <person name="Gonoi T."/>
        </authorList>
    </citation>
    <scope>NUCLEOTIDE SEQUENCE [LARGE SCALE GENOMIC DNA]</scope>
    <source>
        <strain evidence="2 3">NBRC 15531</strain>
    </source>
</reference>
<feature type="domain" description="Mycothiol-dependent maleylpyruvate isomerase metal-binding" evidence="1">
    <location>
        <begin position="7"/>
        <end position="46"/>
    </location>
</feature>
<protein>
    <recommendedName>
        <fullName evidence="1">Mycothiol-dependent maleylpyruvate isomerase metal-binding domain-containing protein</fullName>
    </recommendedName>
</protein>
<accession>U5E5K6</accession>
<dbReference type="eggNOG" id="ENOG5033XPZ">
    <property type="taxonomic scope" value="Bacteria"/>
</dbReference>